<comment type="similarity">
    <text evidence="2 6">Belongs to the SEC16 family.</text>
</comment>
<proteinExistence type="inferred from homology"/>
<keyword evidence="6" id="KW-0333">Golgi apparatus</keyword>
<dbReference type="FunCoup" id="A0A7N2LGQ2">
    <property type="interactions" value="1695"/>
</dbReference>
<feature type="region of interest" description="Disordered" evidence="7">
    <location>
        <begin position="95"/>
        <end position="147"/>
    </location>
</feature>
<keyword evidence="11" id="KW-1185">Reference proteome</keyword>
<feature type="domain" description="Sec16 central conserved" evidence="9">
    <location>
        <begin position="554"/>
        <end position="676"/>
    </location>
</feature>
<dbReference type="GO" id="GO:0070971">
    <property type="term" value="C:endoplasmic reticulum exit site"/>
    <property type="evidence" value="ECO:0007669"/>
    <property type="project" value="UniProtKB-ARBA"/>
</dbReference>
<dbReference type="InterPro" id="IPR024298">
    <property type="entry name" value="Sec16_Sec23-bd"/>
</dbReference>
<feature type="region of interest" description="Disordered" evidence="7">
    <location>
        <begin position="1341"/>
        <end position="1372"/>
    </location>
</feature>
<name>A0A7N2LGQ2_QUELO</name>
<evidence type="ECO:0000259" key="8">
    <source>
        <dbReference type="Pfam" id="PF12931"/>
    </source>
</evidence>
<reference evidence="10" key="2">
    <citation type="submission" date="2021-01" db="UniProtKB">
        <authorList>
            <consortium name="EnsemblPlants"/>
        </authorList>
    </citation>
    <scope>IDENTIFICATION</scope>
</reference>
<dbReference type="Gramene" id="QL04p036070:mrna">
    <property type="protein sequence ID" value="QL04p036070:mrna"/>
    <property type="gene ID" value="QL04p036070"/>
</dbReference>
<feature type="compositionally biased region" description="Polar residues" evidence="7">
    <location>
        <begin position="1359"/>
        <end position="1372"/>
    </location>
</feature>
<feature type="region of interest" description="Disordered" evidence="7">
    <location>
        <begin position="1293"/>
        <end position="1326"/>
    </location>
</feature>
<feature type="compositionally biased region" description="Polar residues" evidence="7">
    <location>
        <begin position="97"/>
        <end position="107"/>
    </location>
</feature>
<dbReference type="InParanoid" id="A0A7N2LGQ2"/>
<accession>A0A7N2LGQ2</accession>
<feature type="region of interest" description="Disordered" evidence="7">
    <location>
        <begin position="1249"/>
        <end position="1271"/>
    </location>
</feature>
<feature type="compositionally biased region" description="Low complexity" evidence="7">
    <location>
        <begin position="1110"/>
        <end position="1121"/>
    </location>
</feature>
<feature type="compositionally biased region" description="Polar residues" evidence="7">
    <location>
        <begin position="1316"/>
        <end position="1326"/>
    </location>
</feature>
<evidence type="ECO:0000313" key="11">
    <source>
        <dbReference type="Proteomes" id="UP000594261"/>
    </source>
</evidence>
<keyword evidence="4 6" id="KW-0256">Endoplasmic reticulum</keyword>
<feature type="compositionally biased region" description="Polar residues" evidence="7">
    <location>
        <begin position="1100"/>
        <end position="1109"/>
    </location>
</feature>
<feature type="region of interest" description="Disordered" evidence="7">
    <location>
        <begin position="1389"/>
        <end position="1419"/>
    </location>
</feature>
<sequence>MASSPPFEVEDHTDEDFFDKLVNDEIEFTGSVPSVVKNDALDEAKAVSNIRISEVGAAGVDSGGNDVLEVNDEMGHEDLVVSAASLDANEENVVGEVSNSLVPGNTDESNSVVGEESVPSVVIPNETNEGSEVGKGEEGALHSSVGESSVSVGTGVKVVQWSSFESEVDDNGGEFGTYSEFFSELKDNSQDPFENVMNMGKLGTESNFVDGVSENPVADLGASNYGQHQEGQYYGAVTGQNIDGQDLSSSQNWENLYPGWKYDTNTGQWYQLEGYDANASSSADINVNANDHANADAVLSDHTVGGYYQQQTAQAQSVVGTVDDGCTTGSVSNWNQISQGNMQYPAHMVFDPNYPDWYYDSITKEWKLLETYTPASNQLTSVDYNQQYQNQNVENHQSQSLVSQEHVANWDGSASNYNNQTVNMWQTQHVAKSDTIGFTENQKLGNHYSSTGHLTDSVNQQSGFVPRGSLAQYEQPNQSVDSGRRVAEFQSFIPDENFYQHQNQAKDLNQHMHFSPAHLGNQKPVNFSQQLPQSGTQFSYAPSEGRSSAGRPPHALVTFGFGGKLIVMKDNSSFLRNSYESQDSVGCVLNVLNLMEVVMDKNDSSSFGLGACDYFYALCQQSFPGPLVGGSVGSKELNKWIDEKIATCESPIVDYRKSEDLRLLFSLLKISCQYYGKLRSPFGTDQALKESDCPESAIAKLFTTSKRKSAYGALAHCLQSLPSEAQIQATALEVQSLLVSGRKKEALQCAQGGQLWGPALVLASQLGDQFYVDTVKQMALNQFIAGSPLRTLCLLIAGQPAEVFSSATISGTLPGSVDFFQQPVKSGANCMLEEWEENLAVITANRTKDDELVIIHLGDCLWKEHGETTAAHICYLVAEASIEPYSDAARLCLIGADHLKFPRTFASPEAIQRTELHEYSKVLGNSQFLLLPFQPYKLIYAHMLAEVGKVADALKYCHAILKFLKTGRAPEVDTWRQLVLSLEERIRTHQQGGYGSNLAPTKLVGKLLTFIDSTAHRVVGGLPPPVPSTSHSGAQHNEYASQPGGLKVSNSQSTMAMSSLMPSASVEPIYERAAENKMPNRSVSEPIFGSAPKKVDSSKETNSSDTQGKASASGGSSRFGRFGSQLFQKTVGLVLRSRPDRQAKLGEKNRFYYDEKLKRWVEEGAELPPPEEAALPPPPTTAAFQNGMPDYNVKDAPKTGGFPLELGLETKSPISSERSSGIPPIPPGSNQFSARGRMGVRSRYVDTFNKGGGTPSNLFQTPSIPAAKPGGGSNPKFFIPAPVASVVETVQTPGESMQEATLNNANPPTSFKEDSISSTQKSTLPSMSLQRFPSMDNIVQRKTGPMAHGTSLVPPPSRRTASWSGNLSDGWNPSMMNEVKPLGEVLSISPSLYRPGDPLSVQFPSSRNSSRDDLHEVEL</sequence>
<keyword evidence="6" id="KW-0653">Protein transport</keyword>
<feature type="region of interest" description="Disordered" evidence="7">
    <location>
        <begin position="1077"/>
        <end position="1121"/>
    </location>
</feature>
<evidence type="ECO:0000256" key="3">
    <source>
        <dbReference type="ARBA" id="ARBA00022448"/>
    </source>
</evidence>
<dbReference type="GO" id="GO:0000139">
    <property type="term" value="C:Golgi membrane"/>
    <property type="evidence" value="ECO:0007669"/>
    <property type="project" value="UniProtKB-SubCell"/>
</dbReference>
<feature type="region of interest" description="Disordered" evidence="7">
    <location>
        <begin position="1191"/>
        <end position="1236"/>
    </location>
</feature>
<dbReference type="GO" id="GO:0070973">
    <property type="term" value="P:protein localization to endoplasmic reticulum exit site"/>
    <property type="evidence" value="ECO:0007669"/>
    <property type="project" value="TreeGrafter"/>
</dbReference>
<organism evidence="10 11">
    <name type="scientific">Quercus lobata</name>
    <name type="common">Valley oak</name>
    <dbReference type="NCBI Taxonomy" id="97700"/>
    <lineage>
        <taxon>Eukaryota</taxon>
        <taxon>Viridiplantae</taxon>
        <taxon>Streptophyta</taxon>
        <taxon>Embryophyta</taxon>
        <taxon>Tracheophyta</taxon>
        <taxon>Spermatophyta</taxon>
        <taxon>Magnoliopsida</taxon>
        <taxon>eudicotyledons</taxon>
        <taxon>Gunneridae</taxon>
        <taxon>Pentapetalae</taxon>
        <taxon>rosids</taxon>
        <taxon>fabids</taxon>
        <taxon>Fagales</taxon>
        <taxon>Fagaceae</taxon>
        <taxon>Quercus</taxon>
    </lineage>
</organism>
<dbReference type="InterPro" id="IPR024340">
    <property type="entry name" value="Sec16_CCD"/>
</dbReference>
<dbReference type="Pfam" id="PF12931">
    <property type="entry name" value="TPR_Sec16"/>
    <property type="match status" value="1"/>
</dbReference>
<gene>
    <name evidence="10" type="primary">LOC115984384</name>
</gene>
<dbReference type="KEGG" id="qlo:115984384"/>
<evidence type="ECO:0000256" key="2">
    <source>
        <dbReference type="ARBA" id="ARBA00005927"/>
    </source>
</evidence>
<evidence type="ECO:0000313" key="10">
    <source>
        <dbReference type="EnsemblPlants" id="QL04p036070:mrna"/>
    </source>
</evidence>
<protein>
    <recommendedName>
        <fullName evidence="6">Protein transport protein sec16</fullName>
    </recommendedName>
</protein>
<dbReference type="EMBL" id="LRBV02000004">
    <property type="status" value="NOT_ANNOTATED_CDS"/>
    <property type="molecule type" value="Genomic_DNA"/>
</dbReference>
<evidence type="ECO:0000256" key="4">
    <source>
        <dbReference type="ARBA" id="ARBA00022824"/>
    </source>
</evidence>
<keyword evidence="5 6" id="KW-0931">ER-Golgi transport</keyword>
<feature type="domain" description="Sec16 Sec23-binding" evidence="8">
    <location>
        <begin position="734"/>
        <end position="1021"/>
    </location>
</feature>
<feature type="region of interest" description="Disordered" evidence="7">
    <location>
        <begin position="532"/>
        <end position="552"/>
    </location>
</feature>
<dbReference type="PANTHER" id="PTHR13402:SF6">
    <property type="entry name" value="SECRETORY 16, ISOFORM I"/>
    <property type="match status" value="1"/>
</dbReference>
<dbReference type="RefSeq" id="XP_030963280.1">
    <property type="nucleotide sequence ID" value="XM_031107420.1"/>
</dbReference>
<dbReference type="GO" id="GO:0012507">
    <property type="term" value="C:ER to Golgi transport vesicle membrane"/>
    <property type="evidence" value="ECO:0007669"/>
    <property type="project" value="TreeGrafter"/>
</dbReference>
<keyword evidence="6" id="KW-0472">Membrane</keyword>
<dbReference type="Gene3D" id="1.25.40.1030">
    <property type="match status" value="1"/>
</dbReference>
<dbReference type="GO" id="GO:0007030">
    <property type="term" value="P:Golgi organization"/>
    <property type="evidence" value="ECO:0007669"/>
    <property type="project" value="TreeGrafter"/>
</dbReference>
<dbReference type="OMA" id="LNEHAHQ"/>
<dbReference type="EnsemblPlants" id="QL04p036070:mrna">
    <property type="protein sequence ID" value="QL04p036070:mrna"/>
    <property type="gene ID" value="QL04p036070"/>
</dbReference>
<dbReference type="GO" id="GO:0016192">
    <property type="term" value="P:vesicle-mediated transport"/>
    <property type="evidence" value="ECO:0007669"/>
    <property type="project" value="UniProtKB-KW"/>
</dbReference>
<feature type="compositionally biased region" description="Low complexity" evidence="7">
    <location>
        <begin position="1212"/>
        <end position="1222"/>
    </location>
</feature>
<dbReference type="Proteomes" id="UP000594261">
    <property type="component" value="Chromosome 4"/>
</dbReference>
<reference evidence="10 11" key="1">
    <citation type="journal article" date="2016" name="G3 (Bethesda)">
        <title>First Draft Assembly and Annotation of the Genome of a California Endemic Oak Quercus lobata Nee (Fagaceae).</title>
        <authorList>
            <person name="Sork V.L."/>
            <person name="Fitz-Gibbon S.T."/>
            <person name="Puiu D."/>
            <person name="Crepeau M."/>
            <person name="Gugger P.F."/>
            <person name="Sherman R."/>
            <person name="Stevens K."/>
            <person name="Langley C.H."/>
            <person name="Pellegrini M."/>
            <person name="Salzberg S.L."/>
        </authorList>
    </citation>
    <scope>NUCLEOTIDE SEQUENCE [LARGE SCALE GENOMIC DNA]</scope>
    <source>
        <strain evidence="10 11">cv. SW786</strain>
    </source>
</reference>
<dbReference type="PANTHER" id="PTHR13402">
    <property type="entry name" value="RGPR-RELATED"/>
    <property type="match status" value="1"/>
</dbReference>
<dbReference type="OrthoDB" id="8918678at2759"/>
<feature type="region of interest" description="Disordered" evidence="7">
    <location>
        <begin position="1021"/>
        <end position="1050"/>
    </location>
</feature>
<comment type="subcellular location">
    <subcellularLocation>
        <location evidence="1">Endoplasmic reticulum</location>
    </subcellularLocation>
    <subcellularLocation>
        <location evidence="6">Golgi apparatus membrane</location>
    </subcellularLocation>
</comment>
<feature type="compositionally biased region" description="Polar residues" evidence="7">
    <location>
        <begin position="1293"/>
        <end position="1309"/>
    </location>
</feature>
<dbReference type="GO" id="GO:0015031">
    <property type="term" value="P:protein transport"/>
    <property type="evidence" value="ECO:0007669"/>
    <property type="project" value="UniProtKB-KW"/>
</dbReference>
<evidence type="ECO:0000256" key="5">
    <source>
        <dbReference type="ARBA" id="ARBA00022892"/>
    </source>
</evidence>
<dbReference type="CDD" id="cd09233">
    <property type="entry name" value="ACE1-Sec16-like"/>
    <property type="match status" value="1"/>
</dbReference>
<feature type="compositionally biased region" description="Polar residues" evidence="7">
    <location>
        <begin position="1028"/>
        <end position="1040"/>
    </location>
</feature>
<dbReference type="Pfam" id="PF12932">
    <property type="entry name" value="Sec16"/>
    <property type="match status" value="1"/>
</dbReference>
<evidence type="ECO:0000256" key="7">
    <source>
        <dbReference type="SAM" id="MobiDB-lite"/>
    </source>
</evidence>
<keyword evidence="3 6" id="KW-0813">Transport</keyword>
<feature type="compositionally biased region" description="Basic and acidic residues" evidence="7">
    <location>
        <begin position="1409"/>
        <end position="1419"/>
    </location>
</feature>
<evidence type="ECO:0000256" key="1">
    <source>
        <dbReference type="ARBA" id="ARBA00004240"/>
    </source>
</evidence>
<dbReference type="GeneID" id="115984384"/>
<evidence type="ECO:0000259" key="9">
    <source>
        <dbReference type="Pfam" id="PF12932"/>
    </source>
</evidence>
<feature type="compositionally biased region" description="Low complexity" evidence="7">
    <location>
        <begin position="108"/>
        <end position="122"/>
    </location>
</feature>
<dbReference type="RefSeq" id="XP_030963279.1">
    <property type="nucleotide sequence ID" value="XM_031107419.1"/>
</dbReference>
<evidence type="ECO:0000256" key="6">
    <source>
        <dbReference type="RuleBase" id="RU364101"/>
    </source>
</evidence>